<dbReference type="InterPro" id="IPR009100">
    <property type="entry name" value="AcylCoA_DH/oxidase_NM_dom_sf"/>
</dbReference>
<reference evidence="11 12" key="1">
    <citation type="submission" date="2020-10" db="EMBL/GenBank/DDBJ databases">
        <title>Identification of Nocardia species via Next-generation sequencing and recognition of intraspecies genetic diversity.</title>
        <authorList>
            <person name="Li P."/>
            <person name="Li P."/>
            <person name="Lu B."/>
        </authorList>
    </citation>
    <scope>NUCLEOTIDE SEQUENCE [LARGE SCALE GENOMIC DNA]</scope>
    <source>
        <strain evidence="11 12">N-11</strain>
    </source>
</reference>
<dbReference type="PANTHER" id="PTHR43292">
    <property type="entry name" value="ACYL-COA DEHYDROGENASE"/>
    <property type="match status" value="1"/>
</dbReference>
<dbReference type="RefSeq" id="WP_195032001.1">
    <property type="nucleotide sequence ID" value="NZ_JADLRE010000003.1"/>
</dbReference>
<feature type="domain" description="Acyl-CoA dehydrogenase/oxidase N-terminal" evidence="10">
    <location>
        <begin position="6"/>
        <end position="118"/>
    </location>
</feature>
<evidence type="ECO:0000313" key="12">
    <source>
        <dbReference type="Proteomes" id="UP000807309"/>
    </source>
</evidence>
<evidence type="ECO:0000256" key="6">
    <source>
        <dbReference type="RuleBase" id="RU362125"/>
    </source>
</evidence>
<dbReference type="PANTHER" id="PTHR43292:SF3">
    <property type="entry name" value="ACYL-COA DEHYDROGENASE FADE29"/>
    <property type="match status" value="1"/>
</dbReference>
<comment type="cofactor">
    <cofactor evidence="1 6">
        <name>FAD</name>
        <dbReference type="ChEBI" id="CHEBI:57692"/>
    </cofactor>
</comment>
<dbReference type="InterPro" id="IPR036250">
    <property type="entry name" value="AcylCo_DH-like_C"/>
</dbReference>
<name>A0ABS0C2T9_9NOCA</name>
<dbReference type="Pfam" id="PF00441">
    <property type="entry name" value="Acyl-CoA_dh_1"/>
    <property type="match status" value="1"/>
</dbReference>
<proteinExistence type="inferred from homology"/>
<evidence type="ECO:0000256" key="1">
    <source>
        <dbReference type="ARBA" id="ARBA00001974"/>
    </source>
</evidence>
<evidence type="ECO:0000256" key="5">
    <source>
        <dbReference type="ARBA" id="ARBA00023002"/>
    </source>
</evidence>
<dbReference type="InterPro" id="IPR046373">
    <property type="entry name" value="Acyl-CoA_Oxase/DH_mid-dom_sf"/>
</dbReference>
<protein>
    <submittedName>
        <fullName evidence="11">Acyl-CoA dehydrogenase family protein</fullName>
    </submittedName>
</protein>
<feature type="region of interest" description="Disordered" evidence="7">
    <location>
        <begin position="299"/>
        <end position="327"/>
    </location>
</feature>
<accession>A0ABS0C2T9</accession>
<dbReference type="InterPro" id="IPR006091">
    <property type="entry name" value="Acyl-CoA_Oxase/DH_mid-dom"/>
</dbReference>
<dbReference type="Proteomes" id="UP000807309">
    <property type="component" value="Unassembled WGS sequence"/>
</dbReference>
<evidence type="ECO:0000259" key="10">
    <source>
        <dbReference type="Pfam" id="PF02771"/>
    </source>
</evidence>
<dbReference type="SUPFAM" id="SSF56645">
    <property type="entry name" value="Acyl-CoA dehydrogenase NM domain-like"/>
    <property type="match status" value="1"/>
</dbReference>
<dbReference type="InterPro" id="IPR009075">
    <property type="entry name" value="AcylCo_DH/oxidase_C"/>
</dbReference>
<dbReference type="InterPro" id="IPR037069">
    <property type="entry name" value="AcylCoA_DH/ox_N_sf"/>
</dbReference>
<keyword evidence="5 6" id="KW-0560">Oxidoreductase</keyword>
<feature type="domain" description="Acyl-CoA dehydrogenase/oxidase C-terminal" evidence="8">
    <location>
        <begin position="229"/>
        <end position="401"/>
    </location>
</feature>
<dbReference type="Gene3D" id="2.40.110.10">
    <property type="entry name" value="Butyryl-CoA Dehydrogenase, subunit A, domain 2"/>
    <property type="match status" value="1"/>
</dbReference>
<feature type="domain" description="Acyl-CoA oxidase/dehydrogenase middle" evidence="9">
    <location>
        <begin position="122"/>
        <end position="217"/>
    </location>
</feature>
<organism evidence="11 12">
    <name type="scientific">Nocardia abscessus</name>
    <dbReference type="NCBI Taxonomy" id="120957"/>
    <lineage>
        <taxon>Bacteria</taxon>
        <taxon>Bacillati</taxon>
        <taxon>Actinomycetota</taxon>
        <taxon>Actinomycetes</taxon>
        <taxon>Mycobacteriales</taxon>
        <taxon>Nocardiaceae</taxon>
        <taxon>Nocardia</taxon>
    </lineage>
</organism>
<evidence type="ECO:0000256" key="3">
    <source>
        <dbReference type="ARBA" id="ARBA00022630"/>
    </source>
</evidence>
<evidence type="ECO:0000259" key="9">
    <source>
        <dbReference type="Pfam" id="PF02770"/>
    </source>
</evidence>
<dbReference type="SUPFAM" id="SSF47203">
    <property type="entry name" value="Acyl-CoA dehydrogenase C-terminal domain-like"/>
    <property type="match status" value="1"/>
</dbReference>
<dbReference type="EMBL" id="JADLRE010000003">
    <property type="protein sequence ID" value="MBF6224692.1"/>
    <property type="molecule type" value="Genomic_DNA"/>
</dbReference>
<sequence length="410" mass="45077">MFIDLTTEQRRLRDELRAYFADLVTPEEESEMAVNRHGDAYRAVVRRMGRDGWLGVGWPKEYGGQGFGPVEQQIFFNEAVRADVPLPLVTLLTVGPTLQQFGTAEQKQRFLPGILSGDIHFAIGYSEPEAGTDLAALRTSAVRDESGDWIVNGQKIFTTGAHEADYVWLACRTGSAESRHRGITILIVDTTDAGYSWTPIITCDGAHHTNATYFDNVRVPANMLVGEENRGWKLITTQLNHERVSLGPSGKIEQLYDRVRDWAQPRGVLAEPDVRRALGRIHTMVRLNELLNWQVAAASDGRRSQSPARSRSATASGPGTPAADGDQSQVIADASATKVYSTESLQEAGRLAEEIVGRFGDPADPATGELLTWLDRRTKQNLVVTFGGGVNEVMRELVASAGLRLPRVPR</sequence>
<feature type="compositionally biased region" description="Low complexity" evidence="7">
    <location>
        <begin position="304"/>
        <end position="316"/>
    </location>
</feature>
<keyword evidence="3 6" id="KW-0285">Flavoprotein</keyword>
<keyword evidence="4 6" id="KW-0274">FAD</keyword>
<gene>
    <name evidence="11" type="ORF">IU470_06170</name>
</gene>
<dbReference type="Pfam" id="PF02770">
    <property type="entry name" value="Acyl-CoA_dh_M"/>
    <property type="match status" value="1"/>
</dbReference>
<dbReference type="InterPro" id="IPR052161">
    <property type="entry name" value="Mycobact_Acyl-CoA_DH"/>
</dbReference>
<dbReference type="Gene3D" id="1.10.540.10">
    <property type="entry name" value="Acyl-CoA dehydrogenase/oxidase, N-terminal domain"/>
    <property type="match status" value="1"/>
</dbReference>
<evidence type="ECO:0000259" key="8">
    <source>
        <dbReference type="Pfam" id="PF00441"/>
    </source>
</evidence>
<dbReference type="Pfam" id="PF02771">
    <property type="entry name" value="Acyl-CoA_dh_N"/>
    <property type="match status" value="1"/>
</dbReference>
<dbReference type="Gene3D" id="1.20.140.10">
    <property type="entry name" value="Butyryl-CoA Dehydrogenase, subunit A, domain 3"/>
    <property type="match status" value="1"/>
</dbReference>
<evidence type="ECO:0000313" key="11">
    <source>
        <dbReference type="EMBL" id="MBF6224692.1"/>
    </source>
</evidence>
<comment type="similarity">
    <text evidence="2 6">Belongs to the acyl-CoA dehydrogenase family.</text>
</comment>
<evidence type="ECO:0000256" key="2">
    <source>
        <dbReference type="ARBA" id="ARBA00009347"/>
    </source>
</evidence>
<evidence type="ECO:0000256" key="4">
    <source>
        <dbReference type="ARBA" id="ARBA00022827"/>
    </source>
</evidence>
<comment type="caution">
    <text evidence="11">The sequence shown here is derived from an EMBL/GenBank/DDBJ whole genome shotgun (WGS) entry which is preliminary data.</text>
</comment>
<keyword evidence="12" id="KW-1185">Reference proteome</keyword>
<dbReference type="InterPro" id="IPR013786">
    <property type="entry name" value="AcylCoA_DH/ox_N"/>
</dbReference>
<evidence type="ECO:0000256" key="7">
    <source>
        <dbReference type="SAM" id="MobiDB-lite"/>
    </source>
</evidence>